<name>A0A1G7E199_9BURK</name>
<feature type="signal peptide" evidence="1">
    <location>
        <begin position="1"/>
        <end position="29"/>
    </location>
</feature>
<dbReference type="InterPro" id="IPR005586">
    <property type="entry name" value="ABC_trans_aux"/>
</dbReference>
<sequence>MNTMKMIANHRRVHCAGAIFGLAFVAALAGCSALPAPPVRAEVYDFGPGLMEAAPSDRRAPLPPLALADVTTTGPVEGSTAVLYRLAYDDARRLRPYNQARWSQPPAQLVQKAVRDQLGLRRAVLTGDEGAAQILEGGALPAVLRVEIEEFSHVFTAPATSAGLVRLRVSIAESTPAGEKLLAQRVFLVQRPAATADAPGGTRALADATAQAAQEIGQWLEQMGR</sequence>
<dbReference type="STRING" id="187868.SAMN05192589_12142"/>
<keyword evidence="1" id="KW-0732">Signal</keyword>
<evidence type="ECO:0000256" key="1">
    <source>
        <dbReference type="SAM" id="SignalP"/>
    </source>
</evidence>
<keyword evidence="4" id="KW-1185">Reference proteome</keyword>
<reference evidence="3 4" key="1">
    <citation type="submission" date="2016-10" db="EMBL/GenBank/DDBJ databases">
        <authorList>
            <person name="de Groot N.N."/>
        </authorList>
    </citation>
    <scope>NUCLEOTIDE SEQUENCE [LARGE SCALE GENOMIC DNA]</scope>
    <source>
        <strain evidence="3 4">DSM 16619</strain>
    </source>
</reference>
<accession>A0A1G7E199</accession>
<dbReference type="SUPFAM" id="SSF159594">
    <property type="entry name" value="XCC0632-like"/>
    <property type="match status" value="1"/>
</dbReference>
<dbReference type="PROSITE" id="PS51257">
    <property type="entry name" value="PROKAR_LIPOPROTEIN"/>
    <property type="match status" value="1"/>
</dbReference>
<dbReference type="OrthoDB" id="5568302at2"/>
<proteinExistence type="predicted"/>
<dbReference type="Gene3D" id="3.40.50.10610">
    <property type="entry name" value="ABC-type transport auxiliary lipoprotein component"/>
    <property type="match status" value="1"/>
</dbReference>
<dbReference type="Proteomes" id="UP000198781">
    <property type="component" value="Unassembled WGS sequence"/>
</dbReference>
<feature type="domain" description="ABC-type transport auxiliary lipoprotein component" evidence="2">
    <location>
        <begin position="90"/>
        <end position="216"/>
    </location>
</feature>
<evidence type="ECO:0000259" key="2">
    <source>
        <dbReference type="Pfam" id="PF03886"/>
    </source>
</evidence>
<protein>
    <submittedName>
        <fullName evidence="3">Cholesterol transport system auxiliary component</fullName>
    </submittedName>
</protein>
<organism evidence="3 4">
    <name type="scientific">Paracidovorax valerianellae</name>
    <dbReference type="NCBI Taxonomy" id="187868"/>
    <lineage>
        <taxon>Bacteria</taxon>
        <taxon>Pseudomonadati</taxon>
        <taxon>Pseudomonadota</taxon>
        <taxon>Betaproteobacteria</taxon>
        <taxon>Burkholderiales</taxon>
        <taxon>Comamonadaceae</taxon>
        <taxon>Paracidovorax</taxon>
    </lineage>
</organism>
<evidence type="ECO:0000313" key="3">
    <source>
        <dbReference type="EMBL" id="SDE57464.1"/>
    </source>
</evidence>
<dbReference type="EMBL" id="FMZC01000021">
    <property type="protein sequence ID" value="SDE57464.1"/>
    <property type="molecule type" value="Genomic_DNA"/>
</dbReference>
<evidence type="ECO:0000313" key="4">
    <source>
        <dbReference type="Proteomes" id="UP000198781"/>
    </source>
</evidence>
<gene>
    <name evidence="3" type="ORF">SAMN05192589_12142</name>
</gene>
<dbReference type="AlphaFoldDB" id="A0A1G7E199"/>
<feature type="chain" id="PRO_5011608860" evidence="1">
    <location>
        <begin position="30"/>
        <end position="225"/>
    </location>
</feature>
<dbReference type="Pfam" id="PF03886">
    <property type="entry name" value="ABC_trans_aux"/>
    <property type="match status" value="1"/>
</dbReference>